<dbReference type="GO" id="GO:0046354">
    <property type="term" value="P:mannan biosynthetic process"/>
    <property type="evidence" value="ECO:0007669"/>
    <property type="project" value="TreeGrafter"/>
</dbReference>
<dbReference type="GO" id="GO:0000026">
    <property type="term" value="F:alpha-1,2-mannosyltransferase activity"/>
    <property type="evidence" value="ECO:0007669"/>
    <property type="project" value="TreeGrafter"/>
</dbReference>
<reference evidence="10 11" key="1">
    <citation type="submission" date="2018-10" db="EMBL/GenBank/DDBJ databases">
        <title>Fifty Aureobasidium pullulans genomes reveal a recombining polyextremotolerant generalist.</title>
        <authorList>
            <person name="Gostincar C."/>
            <person name="Turk M."/>
            <person name="Zajc J."/>
            <person name="Gunde-Cimerman N."/>
        </authorList>
    </citation>
    <scope>NUCLEOTIDE SEQUENCE [LARGE SCALE GENOMIC DNA]</scope>
    <source>
        <strain evidence="10 11">EXF-3844</strain>
    </source>
</reference>
<evidence type="ECO:0008006" key="12">
    <source>
        <dbReference type="Google" id="ProtNLM"/>
    </source>
</evidence>
<dbReference type="InterPro" id="IPR022751">
    <property type="entry name" value="Alpha_mannosyltransferase"/>
</dbReference>
<evidence type="ECO:0000256" key="5">
    <source>
        <dbReference type="ARBA" id="ARBA00022692"/>
    </source>
</evidence>
<name>A0A4S9NQ44_AURPU</name>
<comment type="subcellular location">
    <subcellularLocation>
        <location evidence="1">Golgi apparatus membrane</location>
        <topology evidence="1">Single-pass type II membrane protein</topology>
    </subcellularLocation>
</comment>
<evidence type="ECO:0000256" key="9">
    <source>
        <dbReference type="ARBA" id="ARBA00023136"/>
    </source>
</evidence>
<accession>A0A4S9NQ44</accession>
<evidence type="ECO:0000256" key="3">
    <source>
        <dbReference type="ARBA" id="ARBA00009105"/>
    </source>
</evidence>
<keyword evidence="9" id="KW-0472">Membrane</keyword>
<keyword evidence="8" id="KW-0333">Golgi apparatus</keyword>
<comment type="similarity">
    <text evidence="3">Belongs to the MNN1/MNT family.</text>
</comment>
<dbReference type="InterPro" id="IPR029044">
    <property type="entry name" value="Nucleotide-diphossugar_trans"/>
</dbReference>
<dbReference type="PANTHER" id="PTHR31646">
    <property type="entry name" value="ALPHA-1,2-MANNOSYLTRANSFERASE MNN2"/>
    <property type="match status" value="1"/>
</dbReference>
<evidence type="ECO:0000256" key="7">
    <source>
        <dbReference type="ARBA" id="ARBA00022989"/>
    </source>
</evidence>
<keyword evidence="6" id="KW-0735">Signal-anchor</keyword>
<dbReference type="Pfam" id="PF11051">
    <property type="entry name" value="Mannosyl_trans3"/>
    <property type="match status" value="1"/>
</dbReference>
<comment type="pathway">
    <text evidence="2">Protein modification; protein glycosylation.</text>
</comment>
<evidence type="ECO:0000256" key="1">
    <source>
        <dbReference type="ARBA" id="ARBA00004323"/>
    </source>
</evidence>
<dbReference type="EMBL" id="QZBN01000948">
    <property type="protein sequence ID" value="THZ34574.1"/>
    <property type="molecule type" value="Genomic_DNA"/>
</dbReference>
<evidence type="ECO:0000256" key="8">
    <source>
        <dbReference type="ARBA" id="ARBA00023034"/>
    </source>
</evidence>
<evidence type="ECO:0000256" key="4">
    <source>
        <dbReference type="ARBA" id="ARBA00022679"/>
    </source>
</evidence>
<comment type="caution">
    <text evidence="10">The sequence shown here is derived from an EMBL/GenBank/DDBJ whole genome shotgun (WGS) entry which is preliminary data.</text>
</comment>
<protein>
    <recommendedName>
        <fullName evidence="12">Nucleotide-diphospho-sugar transferase</fullName>
    </recommendedName>
</protein>
<evidence type="ECO:0000313" key="10">
    <source>
        <dbReference type="EMBL" id="THZ34574.1"/>
    </source>
</evidence>
<evidence type="ECO:0000313" key="11">
    <source>
        <dbReference type="Proteomes" id="UP000310121"/>
    </source>
</evidence>
<keyword evidence="5" id="KW-0812">Transmembrane</keyword>
<organism evidence="10 11">
    <name type="scientific">Aureobasidium pullulans</name>
    <name type="common">Black yeast</name>
    <name type="synonym">Pullularia pullulans</name>
    <dbReference type="NCBI Taxonomy" id="5580"/>
    <lineage>
        <taxon>Eukaryota</taxon>
        <taxon>Fungi</taxon>
        <taxon>Dikarya</taxon>
        <taxon>Ascomycota</taxon>
        <taxon>Pezizomycotina</taxon>
        <taxon>Dothideomycetes</taxon>
        <taxon>Dothideomycetidae</taxon>
        <taxon>Dothideales</taxon>
        <taxon>Saccotheciaceae</taxon>
        <taxon>Aureobasidium</taxon>
    </lineage>
</organism>
<evidence type="ECO:0000256" key="2">
    <source>
        <dbReference type="ARBA" id="ARBA00004922"/>
    </source>
</evidence>
<sequence length="554" mass="63394">MLLLWSSLWYTDPGVTIPAAFDASQSQLPLDQEHDSPSDSNLDLYHVPEHLRTQLLNLQGLGAQELQLNSDLHQIQTNDEFLPFIAAVSNVQNLSVVDAYGTCDYDSQELTSFRYHADSSWVNEPLGLDVIQPIREAWQYFVKHGLISWKAVEHKYNGRGIVIVGGGFESSKRIEVILRALKRYDTLLPIEISYFGDEMDDSTKQQLTAIYGHERLFFNDLSQADQTWRTYKSLMENYQLKTAGIINARFSEILLLDSDNIPTSDPASLFESSTYKEYGSVFWPDHPRTRREHPAWAIFNTPCRRDEYEFETGQLLVDKRRYFYHLQLAAWMNTQEYWRETLLGDKDLFRYAWHGFKTTYGTPTKWLTSVGFVVKQSDEFEGSRFVYCGHTFGQAYPDHKIGDPGSGIAFLHGGALKTLSAPLLARLRKLNGGIFTHFKRVAISTLEDWTQIEYDVGTGNWHTGHYLNSTHSLDPQTTVAEDDDFDLDGKSIGKERVAALVVTEEIADKAVLCMDFAHVEARPIGELGEDLEGFEELFMETGGYWMIEEDYRGW</sequence>
<dbReference type="SUPFAM" id="SSF53448">
    <property type="entry name" value="Nucleotide-diphospho-sugar transferases"/>
    <property type="match status" value="1"/>
</dbReference>
<gene>
    <name evidence="10" type="ORF">D6C90_07670</name>
</gene>
<evidence type="ECO:0000256" key="6">
    <source>
        <dbReference type="ARBA" id="ARBA00022968"/>
    </source>
</evidence>
<dbReference type="GO" id="GO:0000139">
    <property type="term" value="C:Golgi membrane"/>
    <property type="evidence" value="ECO:0007669"/>
    <property type="project" value="UniProtKB-SubCell"/>
</dbReference>
<dbReference type="Proteomes" id="UP000310121">
    <property type="component" value="Unassembled WGS sequence"/>
</dbReference>
<dbReference type="AlphaFoldDB" id="A0A4S9NQ44"/>
<keyword evidence="4" id="KW-0808">Transferase</keyword>
<dbReference type="PANTHER" id="PTHR31646:SF1">
    <property type="entry name" value="ALPHA-1,2-MANNOSYLTRANSFERASE MNN2"/>
    <property type="match status" value="1"/>
</dbReference>
<keyword evidence="7" id="KW-1133">Transmembrane helix</keyword>
<proteinExistence type="inferred from homology"/>